<sequence length="94" mass="9769">MKRIGSGGWAAATAILARATAAEHDAGGACALAESILDTVPAHSLRETTRRRLHALQADLDAAPGPAARTVADRLHALPAHEPIRRSSPEPNGH</sequence>
<gene>
    <name evidence="1" type="ORF">HDA36_003571</name>
</gene>
<reference evidence="1 2" key="1">
    <citation type="submission" date="2020-08" db="EMBL/GenBank/DDBJ databases">
        <title>Sequencing the genomes of 1000 actinobacteria strains.</title>
        <authorList>
            <person name="Klenk H.-P."/>
        </authorList>
    </citation>
    <scope>NUCLEOTIDE SEQUENCE [LARGE SCALE GENOMIC DNA]</scope>
    <source>
        <strain evidence="1 2">DSM 44551</strain>
    </source>
</reference>
<keyword evidence="2" id="KW-1185">Reference proteome</keyword>
<proteinExistence type="predicted"/>
<name>A0A7W8QN19_9ACTN</name>
<dbReference type="EMBL" id="JACHDB010000001">
    <property type="protein sequence ID" value="MBB5433487.1"/>
    <property type="molecule type" value="Genomic_DNA"/>
</dbReference>
<dbReference type="RefSeq" id="WP_184393283.1">
    <property type="nucleotide sequence ID" value="NZ_BAAAJD010000014.1"/>
</dbReference>
<protein>
    <submittedName>
        <fullName evidence="1">Uncharacterized protein</fullName>
    </submittedName>
</protein>
<dbReference type="AlphaFoldDB" id="A0A7W8QN19"/>
<dbReference type="Proteomes" id="UP000572635">
    <property type="component" value="Unassembled WGS sequence"/>
</dbReference>
<accession>A0A7W8QN19</accession>
<comment type="caution">
    <text evidence="1">The sequence shown here is derived from an EMBL/GenBank/DDBJ whole genome shotgun (WGS) entry which is preliminary data.</text>
</comment>
<evidence type="ECO:0000313" key="2">
    <source>
        <dbReference type="Proteomes" id="UP000572635"/>
    </source>
</evidence>
<organism evidence="1 2">
    <name type="scientific">Nocardiopsis composta</name>
    <dbReference type="NCBI Taxonomy" id="157465"/>
    <lineage>
        <taxon>Bacteria</taxon>
        <taxon>Bacillati</taxon>
        <taxon>Actinomycetota</taxon>
        <taxon>Actinomycetes</taxon>
        <taxon>Streptosporangiales</taxon>
        <taxon>Nocardiopsidaceae</taxon>
        <taxon>Nocardiopsis</taxon>
    </lineage>
</organism>
<evidence type="ECO:0000313" key="1">
    <source>
        <dbReference type="EMBL" id="MBB5433487.1"/>
    </source>
</evidence>